<keyword evidence="2" id="KW-1185">Reference proteome</keyword>
<proteinExistence type="predicted"/>
<name>A0ABN9G215_9NEOB</name>
<dbReference type="EMBL" id="CATNWA010017837">
    <property type="protein sequence ID" value="CAI9603403.1"/>
    <property type="molecule type" value="Genomic_DNA"/>
</dbReference>
<sequence>MPWTRYENIRYILQKLKRDHRTIKRFVADSEHRWVHADKGTLRKISARSMHRIKRAAAKIPLHSSKQIFEAAGASGFTLDGPDG</sequence>
<protein>
    <submittedName>
        <fullName evidence="1">Uncharacterized protein</fullName>
    </submittedName>
</protein>
<accession>A0ABN9G215</accession>
<reference evidence="1" key="1">
    <citation type="submission" date="2023-05" db="EMBL/GenBank/DDBJ databases">
        <authorList>
            <person name="Stuckert A."/>
        </authorList>
    </citation>
    <scope>NUCLEOTIDE SEQUENCE</scope>
</reference>
<dbReference type="Proteomes" id="UP001162483">
    <property type="component" value="Unassembled WGS sequence"/>
</dbReference>
<comment type="caution">
    <text evidence="1">The sequence shown here is derived from an EMBL/GenBank/DDBJ whole genome shotgun (WGS) entry which is preliminary data.</text>
</comment>
<evidence type="ECO:0000313" key="2">
    <source>
        <dbReference type="Proteomes" id="UP001162483"/>
    </source>
</evidence>
<organism evidence="1 2">
    <name type="scientific">Staurois parvus</name>
    <dbReference type="NCBI Taxonomy" id="386267"/>
    <lineage>
        <taxon>Eukaryota</taxon>
        <taxon>Metazoa</taxon>
        <taxon>Chordata</taxon>
        <taxon>Craniata</taxon>
        <taxon>Vertebrata</taxon>
        <taxon>Euteleostomi</taxon>
        <taxon>Amphibia</taxon>
        <taxon>Batrachia</taxon>
        <taxon>Anura</taxon>
        <taxon>Neobatrachia</taxon>
        <taxon>Ranoidea</taxon>
        <taxon>Ranidae</taxon>
        <taxon>Staurois</taxon>
    </lineage>
</organism>
<evidence type="ECO:0000313" key="1">
    <source>
        <dbReference type="EMBL" id="CAI9603403.1"/>
    </source>
</evidence>
<gene>
    <name evidence="1" type="ORF">SPARVUS_LOCUS13303578</name>
</gene>